<protein>
    <submittedName>
        <fullName evidence="7">MipA family protein</fullName>
    </submittedName>
</protein>
<evidence type="ECO:0000256" key="2">
    <source>
        <dbReference type="ARBA" id="ARBA00005722"/>
    </source>
</evidence>
<dbReference type="KEGG" id="enc:ECL_02240"/>
<gene>
    <name evidence="7" type="ordered locus">ECL_02240</name>
</gene>
<keyword evidence="8" id="KW-1185">Reference proteome</keyword>
<dbReference type="AlphaFoldDB" id="A0A0H3CMI1"/>
<name>A0A0H3CMI1_ENTCC</name>
<dbReference type="STRING" id="716541.ECL_02240"/>
<organism evidence="7 8">
    <name type="scientific">Enterobacter cloacae subsp. cloacae (strain ATCC 13047 / DSM 30054 / NBRC 13535 / NCTC 10005 / WDCM 00083 / NCDC 279-56)</name>
    <dbReference type="NCBI Taxonomy" id="716541"/>
    <lineage>
        <taxon>Bacteria</taxon>
        <taxon>Pseudomonadati</taxon>
        <taxon>Pseudomonadota</taxon>
        <taxon>Gammaproteobacteria</taxon>
        <taxon>Enterobacterales</taxon>
        <taxon>Enterobacteriaceae</taxon>
        <taxon>Enterobacter</taxon>
        <taxon>Enterobacter cloacae complex</taxon>
    </lineage>
</organism>
<evidence type="ECO:0000256" key="6">
    <source>
        <dbReference type="SAM" id="SignalP"/>
    </source>
</evidence>
<feature type="chain" id="PRO_5002606559" evidence="6">
    <location>
        <begin position="25"/>
        <end position="262"/>
    </location>
</feature>
<evidence type="ECO:0000256" key="5">
    <source>
        <dbReference type="ARBA" id="ARBA00023237"/>
    </source>
</evidence>
<proteinExistence type="inferred from homology"/>
<dbReference type="InterPro" id="IPR010583">
    <property type="entry name" value="MipA"/>
</dbReference>
<keyword evidence="3 6" id="KW-0732">Signal</keyword>
<dbReference type="PANTHER" id="PTHR38776:SF1">
    <property type="entry name" value="MLTA-INTERACTING PROTEIN-RELATED"/>
    <property type="match status" value="1"/>
</dbReference>
<evidence type="ECO:0000256" key="1">
    <source>
        <dbReference type="ARBA" id="ARBA00004442"/>
    </source>
</evidence>
<reference evidence="7 8" key="1">
    <citation type="journal article" date="2010" name="J. Bacteriol.">
        <title>Complete genome sequence of Enterobacter cloacae subsp. cloacae type strain ATCC 13047.</title>
        <authorList>
            <person name="Ren Y."/>
            <person name="Ren Y."/>
            <person name="Zhou Z."/>
            <person name="Guo X."/>
            <person name="Li Y."/>
            <person name="Feng L."/>
            <person name="Wang L."/>
        </authorList>
    </citation>
    <scope>NUCLEOTIDE SEQUENCE [LARGE SCALE GENOMIC DNA]</scope>
    <source>
        <strain evidence="8">ATCC 13047 / DSM 30054 / NBRC 13535 / NCTC 10005 / WDCM 00083 / NCDC 279-56</strain>
    </source>
</reference>
<dbReference type="eggNOG" id="COG3713">
    <property type="taxonomic scope" value="Bacteria"/>
</dbReference>
<dbReference type="Pfam" id="PF06629">
    <property type="entry name" value="MipA"/>
    <property type="match status" value="1"/>
</dbReference>
<dbReference type="PANTHER" id="PTHR38776">
    <property type="entry name" value="MLTA-INTERACTING PROTEIN-RELATED"/>
    <property type="match status" value="1"/>
</dbReference>
<dbReference type="PATRIC" id="fig|716541.4.peg.2428"/>
<dbReference type="RefSeq" id="WP_013096846.1">
    <property type="nucleotide sequence ID" value="NC_014121.1"/>
</dbReference>
<dbReference type="Proteomes" id="UP000002363">
    <property type="component" value="Chromosome"/>
</dbReference>
<evidence type="ECO:0000313" key="8">
    <source>
        <dbReference type="Proteomes" id="UP000002363"/>
    </source>
</evidence>
<keyword evidence="4" id="KW-0472">Membrane</keyword>
<dbReference type="OrthoDB" id="5951177at2"/>
<dbReference type="EMBL" id="CP001918">
    <property type="protein sequence ID" value="ADF61788.1"/>
    <property type="molecule type" value="Genomic_DNA"/>
</dbReference>
<dbReference type="GO" id="GO:0009279">
    <property type="term" value="C:cell outer membrane"/>
    <property type="evidence" value="ECO:0007669"/>
    <property type="project" value="UniProtKB-SubCell"/>
</dbReference>
<comment type="similarity">
    <text evidence="2">Belongs to the MipA/OmpV family.</text>
</comment>
<evidence type="ECO:0000256" key="4">
    <source>
        <dbReference type="ARBA" id="ARBA00023136"/>
    </source>
</evidence>
<dbReference type="EnsemblBacteria" id="ADF61788">
    <property type="protein sequence ID" value="ADF61788"/>
    <property type="gene ID" value="ECL_02240"/>
</dbReference>
<comment type="subcellular location">
    <subcellularLocation>
        <location evidence="1">Cell outer membrane</location>
    </subcellularLocation>
</comment>
<feature type="signal peptide" evidence="6">
    <location>
        <begin position="1"/>
        <end position="24"/>
    </location>
</feature>
<sequence>MIARKKALYMTVPFLMTAASGVHADEAQTSSDYLTIGAGGRYAPRYSGSDKQVWQGVPVLQVRKGAFFIDAQKGIGYDLQNDSGVYLEHTLGYDLGRADENASWREGANNLKGMGEIDTSLNTGLAVGWQITSWLSVEGKATLPVTDSQGVNYQASVTLLPLQTSQDTIAFQSASLFGDSRYLNTWYGVSQQQSQRSGYSRYSAPGGFYGIDSSLTWSHQFDTHWGTVLSADYTWLGEHANNSPIVSRRNEGAVTAAITWTF</sequence>
<dbReference type="HOGENOM" id="CLU_062990_0_0_6"/>
<accession>A0A0H3CMI1</accession>
<keyword evidence="5" id="KW-0998">Cell outer membrane</keyword>
<evidence type="ECO:0000256" key="3">
    <source>
        <dbReference type="ARBA" id="ARBA00022729"/>
    </source>
</evidence>
<evidence type="ECO:0000313" key="7">
    <source>
        <dbReference type="EMBL" id="ADF61788.1"/>
    </source>
</evidence>